<keyword evidence="1" id="KW-1133">Transmembrane helix</keyword>
<organism evidence="2 3">
    <name type="scientific">Lolliginicoccus lacisalsi</name>
    <dbReference type="NCBI Taxonomy" id="2742202"/>
    <lineage>
        <taxon>Bacteria</taxon>
        <taxon>Bacillati</taxon>
        <taxon>Actinomycetota</taxon>
        <taxon>Actinomycetes</taxon>
        <taxon>Mycobacteriales</taxon>
        <taxon>Hoyosellaceae</taxon>
        <taxon>Lolliginicoccus</taxon>
    </lineage>
</organism>
<dbReference type="AlphaFoldDB" id="A0A927PLP4"/>
<keyword evidence="3" id="KW-1185">Reference proteome</keyword>
<gene>
    <name evidence="2" type="ORF">HT102_12825</name>
</gene>
<proteinExistence type="predicted"/>
<protein>
    <submittedName>
        <fullName evidence="2">DUF4012 domain-containing protein</fullName>
    </submittedName>
</protein>
<evidence type="ECO:0000313" key="3">
    <source>
        <dbReference type="Proteomes" id="UP000642993"/>
    </source>
</evidence>
<reference evidence="2" key="1">
    <citation type="submission" date="2020-09" db="EMBL/GenBank/DDBJ databases">
        <title>Hoyosella lacisalsi sp. nov., a halotolerant actinobacterium isolated from soil of Lake Gudzhirganskoe.</title>
        <authorList>
            <person name="Yang Q."/>
            <person name="Guo P.Y."/>
            <person name="Liu S.W."/>
            <person name="Li F.N."/>
            <person name="Sun C.H."/>
        </authorList>
    </citation>
    <scope>NUCLEOTIDE SEQUENCE</scope>
    <source>
        <strain evidence="2">G463</strain>
    </source>
</reference>
<evidence type="ECO:0000313" key="2">
    <source>
        <dbReference type="EMBL" id="MBD8507365.1"/>
    </source>
</evidence>
<dbReference type="RefSeq" id="WP_192039834.1">
    <property type="nucleotide sequence ID" value="NZ_JACYWE010000008.1"/>
</dbReference>
<dbReference type="Pfam" id="PF13196">
    <property type="entry name" value="DUF4012"/>
    <property type="match status" value="1"/>
</dbReference>
<dbReference type="EMBL" id="JACYWE010000008">
    <property type="protein sequence ID" value="MBD8507365.1"/>
    <property type="molecule type" value="Genomic_DNA"/>
</dbReference>
<sequence>MSVEPEHPAGPARPVSRRRRFLLVTAVIVSMPLVWLGFMTLRAYFAIHEIEQRADAARVLLRDGEIDAATSEIRAIPAAAHRARAATTSVPWRAAATVPWAGAPFDTIRESTIIVDRIAATVVAPALDGGMLDILGGGGQPGQIIDVEALRAVDPVMTEIARETGAISDDAARIPAAPFPGQVNAARDQLVEQAALLATATAHAADALRVLPAFLGADEPRRYLVVFQTNAESRGTGGLMGGAGMLRIEDGGITFEDSVSNQELPLTAEPIDLGPGFDALYGRYQSTQNWQNANFSPHFPHAARIWRSIWAQHMGEDVDGVIATDPVALSHLLGVVGPVTLGDGETITKDNVVGITLNEAYFRFGDRQLARKAYLQEIAGAVMARVNAYDGPKGPLVRALATAIEEKRILAWSADPDEQAVLGSSIVGGTLPQEKSPYAHVVLNNGAGGKLDYYLERSLEYRAGPCTGDRRESHVTLRLTNTAPALDQYPDYLMGRLTPETQYAGPPGTNRTVISLFATPGARLANTYVNDRRVPLTFTNTLLGHPVFTVVVLTEPGETITVRYDLDEPARAGEATVPVQPLVDDPQVSVDVPDCGAAHAE</sequence>
<comment type="caution">
    <text evidence="2">The sequence shown here is derived from an EMBL/GenBank/DDBJ whole genome shotgun (WGS) entry which is preliminary data.</text>
</comment>
<dbReference type="Proteomes" id="UP000642993">
    <property type="component" value="Unassembled WGS sequence"/>
</dbReference>
<dbReference type="InterPro" id="IPR025101">
    <property type="entry name" value="DUF4012"/>
</dbReference>
<keyword evidence="1" id="KW-0812">Transmembrane</keyword>
<accession>A0A927PLP4</accession>
<keyword evidence="1" id="KW-0472">Membrane</keyword>
<feature type="transmembrane region" description="Helical" evidence="1">
    <location>
        <begin position="21"/>
        <end position="45"/>
    </location>
</feature>
<name>A0A927PLP4_9ACTN</name>
<evidence type="ECO:0000256" key="1">
    <source>
        <dbReference type="SAM" id="Phobius"/>
    </source>
</evidence>